<accession>A0A7I8K7V1</accession>
<dbReference type="AlphaFoldDB" id="A0A7I8K7V1"/>
<sequence length="28" mass="3210">MMIKCMVIICHGLSRWGWAVVSPLTLYT</sequence>
<name>A0A7I8K7V1_SPIIN</name>
<gene>
    <name evidence="1" type="ORF">SI8410_03003672</name>
</gene>
<keyword evidence="2" id="KW-1185">Reference proteome</keyword>
<evidence type="ECO:0000313" key="2">
    <source>
        <dbReference type="Proteomes" id="UP000663760"/>
    </source>
</evidence>
<reference evidence="1" key="1">
    <citation type="submission" date="2020-02" db="EMBL/GenBank/DDBJ databases">
        <authorList>
            <person name="Scholz U."/>
            <person name="Mascher M."/>
            <person name="Fiebig A."/>
        </authorList>
    </citation>
    <scope>NUCLEOTIDE SEQUENCE</scope>
</reference>
<proteinExistence type="predicted"/>
<dbReference type="Proteomes" id="UP000663760">
    <property type="component" value="Chromosome 3"/>
</dbReference>
<evidence type="ECO:0000313" key="1">
    <source>
        <dbReference type="EMBL" id="CAA7392830.1"/>
    </source>
</evidence>
<dbReference type="EMBL" id="LR746266">
    <property type="protein sequence ID" value="CAA7392830.1"/>
    <property type="molecule type" value="Genomic_DNA"/>
</dbReference>
<protein>
    <submittedName>
        <fullName evidence="1">Uncharacterized protein</fullName>
    </submittedName>
</protein>
<organism evidence="1 2">
    <name type="scientific">Spirodela intermedia</name>
    <name type="common">Intermediate duckweed</name>
    <dbReference type="NCBI Taxonomy" id="51605"/>
    <lineage>
        <taxon>Eukaryota</taxon>
        <taxon>Viridiplantae</taxon>
        <taxon>Streptophyta</taxon>
        <taxon>Embryophyta</taxon>
        <taxon>Tracheophyta</taxon>
        <taxon>Spermatophyta</taxon>
        <taxon>Magnoliopsida</taxon>
        <taxon>Liliopsida</taxon>
        <taxon>Araceae</taxon>
        <taxon>Lemnoideae</taxon>
        <taxon>Spirodela</taxon>
    </lineage>
</organism>